<evidence type="ECO:0000259" key="8">
    <source>
        <dbReference type="Pfam" id="PF02270"/>
    </source>
</evidence>
<dbReference type="Pfam" id="PF02270">
    <property type="entry name" value="TFIIF_beta"/>
    <property type="match status" value="1"/>
</dbReference>
<dbReference type="InterPro" id="IPR040450">
    <property type="entry name" value="TFIIF_beta_HTH"/>
</dbReference>
<dbReference type="AlphaFoldDB" id="A0A2N9EP57"/>
<dbReference type="PANTHER" id="PTHR10445">
    <property type="entry name" value="GENERAL TRANSCRIPTION FACTOR IIF SUBUNIT 2"/>
    <property type="match status" value="1"/>
</dbReference>
<evidence type="ECO:0000256" key="5">
    <source>
        <dbReference type="ARBA" id="ARBA00023163"/>
    </source>
</evidence>
<dbReference type="GO" id="GO:0005674">
    <property type="term" value="C:transcription factor TFIIF complex"/>
    <property type="evidence" value="ECO:0007669"/>
    <property type="project" value="InterPro"/>
</dbReference>
<organism evidence="10">
    <name type="scientific">Fagus sylvatica</name>
    <name type="common">Beechnut</name>
    <dbReference type="NCBI Taxonomy" id="28930"/>
    <lineage>
        <taxon>Eukaryota</taxon>
        <taxon>Viridiplantae</taxon>
        <taxon>Streptophyta</taxon>
        <taxon>Embryophyta</taxon>
        <taxon>Tracheophyta</taxon>
        <taxon>Spermatophyta</taxon>
        <taxon>Magnoliopsida</taxon>
        <taxon>eudicotyledons</taxon>
        <taxon>Gunneridae</taxon>
        <taxon>Pentapetalae</taxon>
        <taxon>rosids</taxon>
        <taxon>fabids</taxon>
        <taxon>Fagales</taxon>
        <taxon>Fagaceae</taxon>
        <taxon>Fagus</taxon>
    </lineage>
</organism>
<dbReference type="SUPFAM" id="SSF50916">
    <property type="entry name" value="Rap30/74 interaction domains"/>
    <property type="match status" value="1"/>
</dbReference>
<dbReference type="InterPro" id="IPR040504">
    <property type="entry name" value="TFIIF_beta_N"/>
</dbReference>
<keyword evidence="3" id="KW-0805">Transcription regulation</keyword>
<dbReference type="InterPro" id="IPR003196">
    <property type="entry name" value="TFIIF_beta"/>
</dbReference>
<gene>
    <name evidence="10" type="ORF">FSB_LOCUS8508</name>
</gene>
<sequence>MEEEHGSSSNSSFLETGKAERSVWLMKCPLVVAKSWQNHPSSDPHPLAKVVLSLDPLQSDSSSSLQFTMEMASTDSGNLPKSYSLNMFKDFVPMSVFSETNQGKVAMEGKVEHKFDMKPHGSNIEEYGKLCRERTKRSMEKPRQIQVIDNDRGVHMRPMPGMIGLISSTSKDKKKAAPVKQSDMKRTRRDRGELEDIMFKLFERQPNWALKQLVQETDQPAQFLKEILNELCVYNKRGTNQGTYELKPEYKKAAEDTNAE</sequence>
<evidence type="ECO:0000256" key="6">
    <source>
        <dbReference type="ARBA" id="ARBA00023242"/>
    </source>
</evidence>
<dbReference type="Pfam" id="PF17683">
    <property type="entry name" value="TFIIF_beta_N"/>
    <property type="match status" value="1"/>
</dbReference>
<proteinExistence type="inferred from homology"/>
<evidence type="ECO:0000256" key="1">
    <source>
        <dbReference type="ARBA" id="ARBA00004123"/>
    </source>
</evidence>
<dbReference type="FunFam" id="1.10.10.10:FF:000035">
    <property type="entry name" value="General transcription factor IIF subunit 2"/>
    <property type="match status" value="1"/>
</dbReference>
<dbReference type="CDD" id="cd07980">
    <property type="entry name" value="TFIIF_beta"/>
    <property type="match status" value="1"/>
</dbReference>
<dbReference type="InterPro" id="IPR036388">
    <property type="entry name" value="WH-like_DNA-bd_sf"/>
</dbReference>
<dbReference type="GO" id="GO:0003677">
    <property type="term" value="F:DNA binding"/>
    <property type="evidence" value="ECO:0007669"/>
    <property type="project" value="UniProtKB-KW"/>
</dbReference>
<comment type="subcellular location">
    <subcellularLocation>
        <location evidence="1">Nucleus</location>
    </subcellularLocation>
</comment>
<name>A0A2N9EP57_FAGSY</name>
<evidence type="ECO:0000256" key="2">
    <source>
        <dbReference type="ARBA" id="ARBA00009543"/>
    </source>
</evidence>
<dbReference type="GO" id="GO:0006367">
    <property type="term" value="P:transcription initiation at RNA polymerase II promoter"/>
    <property type="evidence" value="ECO:0007669"/>
    <property type="project" value="InterPro"/>
</dbReference>
<keyword evidence="4" id="KW-0238">DNA-binding</keyword>
<evidence type="ECO:0000256" key="7">
    <source>
        <dbReference type="SAM" id="MobiDB-lite"/>
    </source>
</evidence>
<dbReference type="PANTHER" id="PTHR10445:SF0">
    <property type="entry name" value="GENERAL TRANSCRIPTION FACTOR IIF SUBUNIT 2"/>
    <property type="match status" value="1"/>
</dbReference>
<protein>
    <submittedName>
        <fullName evidence="10">Uncharacterized protein</fullName>
    </submittedName>
</protein>
<evidence type="ECO:0000313" key="10">
    <source>
        <dbReference type="EMBL" id="SPC80626.1"/>
    </source>
</evidence>
<comment type="similarity">
    <text evidence="2">Belongs to the TFIIF beta subunit family.</text>
</comment>
<feature type="domain" description="TFIIF beta subunit N-terminal" evidence="9">
    <location>
        <begin position="21"/>
        <end position="132"/>
    </location>
</feature>
<dbReference type="EMBL" id="OIVN01000460">
    <property type="protein sequence ID" value="SPC80626.1"/>
    <property type="molecule type" value="Genomic_DNA"/>
</dbReference>
<evidence type="ECO:0000259" key="9">
    <source>
        <dbReference type="Pfam" id="PF17683"/>
    </source>
</evidence>
<dbReference type="InterPro" id="IPR011039">
    <property type="entry name" value="TFIIF_interaction"/>
</dbReference>
<dbReference type="Gene3D" id="1.10.10.10">
    <property type="entry name" value="Winged helix-like DNA-binding domain superfamily/Winged helix DNA-binding domain"/>
    <property type="match status" value="1"/>
</dbReference>
<keyword evidence="5" id="KW-0804">Transcription</keyword>
<dbReference type="InterPro" id="IPR036390">
    <property type="entry name" value="WH_DNA-bd_sf"/>
</dbReference>
<dbReference type="SUPFAM" id="SSF46785">
    <property type="entry name" value="Winged helix' DNA-binding domain"/>
    <property type="match status" value="1"/>
</dbReference>
<evidence type="ECO:0000256" key="4">
    <source>
        <dbReference type="ARBA" id="ARBA00023125"/>
    </source>
</evidence>
<reference evidence="10" key="1">
    <citation type="submission" date="2018-02" db="EMBL/GenBank/DDBJ databases">
        <authorList>
            <person name="Cohen D.B."/>
            <person name="Kent A.D."/>
        </authorList>
    </citation>
    <scope>NUCLEOTIDE SEQUENCE</scope>
</reference>
<feature type="region of interest" description="Disordered" evidence="7">
    <location>
        <begin position="169"/>
        <end position="189"/>
    </location>
</feature>
<feature type="domain" description="TFIIF beta subunit HTH" evidence="8">
    <location>
        <begin position="188"/>
        <end position="251"/>
    </location>
</feature>
<accession>A0A2N9EP57</accession>
<evidence type="ECO:0000256" key="3">
    <source>
        <dbReference type="ARBA" id="ARBA00023015"/>
    </source>
</evidence>
<keyword evidence="6" id="KW-0539">Nucleus</keyword>